<evidence type="ECO:0000259" key="3">
    <source>
        <dbReference type="PROSITE" id="PS50887"/>
    </source>
</evidence>
<dbReference type="AlphaFoldDB" id="Q13B25"/>
<sequence length="407" mass="44462">MRLGCAMLSIPTLWVVFLVNFLALGLVWTHVMRSYPSFTPARYWTASCFVVSLGAVFGMLRGVLDTKVMLIAGGGAVAFAAFLILMGIYRFYGRRLSWWLPLSMTAFCVGGLAFFLLVVDSMATRIVIYSLSQAVPLAMTLPLTMSRTAHRNPGARMAGTVAILMLATYTVRSVAAMMGVGGELSIIEFNNFQASLVLALVFLSMTLNFAFMLMAIDRLRSEVENLALLDDLTGIANRRHLLQRMAKQCQISTQTGEPFTVLAIDLDGFKAINDGHGHAAGDECLRRFSRATQTRLRPGDLLARAGGDEFCVVMPATTLREGAMIARHILEESRALSARGKDDGINIAASIGVAQWTQQIGMHPERLIAAADAALYNAKKLGKDRYAVHELAPEPPPPAFEPWRKTA</sequence>
<evidence type="ECO:0000256" key="2">
    <source>
        <dbReference type="SAM" id="Phobius"/>
    </source>
</evidence>
<dbReference type="CDD" id="cd01949">
    <property type="entry name" value="GGDEF"/>
    <property type="match status" value="1"/>
</dbReference>
<dbReference type="PANTHER" id="PTHR45138">
    <property type="entry name" value="REGULATORY COMPONENTS OF SENSORY TRANSDUCTION SYSTEM"/>
    <property type="match status" value="1"/>
</dbReference>
<dbReference type="FunFam" id="3.30.70.270:FF:000001">
    <property type="entry name" value="Diguanylate cyclase domain protein"/>
    <property type="match status" value="1"/>
</dbReference>
<dbReference type="SUPFAM" id="SSF55073">
    <property type="entry name" value="Nucleotide cyclase"/>
    <property type="match status" value="1"/>
</dbReference>
<dbReference type="NCBIfam" id="TIGR00254">
    <property type="entry name" value="GGDEF"/>
    <property type="match status" value="1"/>
</dbReference>
<dbReference type="InterPro" id="IPR043128">
    <property type="entry name" value="Rev_trsase/Diguanyl_cyclase"/>
</dbReference>
<organism evidence="4 5">
    <name type="scientific">Rhodopseudomonas palustris (strain BisB5)</name>
    <dbReference type="NCBI Taxonomy" id="316057"/>
    <lineage>
        <taxon>Bacteria</taxon>
        <taxon>Pseudomonadati</taxon>
        <taxon>Pseudomonadota</taxon>
        <taxon>Alphaproteobacteria</taxon>
        <taxon>Hyphomicrobiales</taxon>
        <taxon>Nitrobacteraceae</taxon>
        <taxon>Rhodopseudomonas</taxon>
    </lineage>
</organism>
<dbReference type="PANTHER" id="PTHR45138:SF24">
    <property type="entry name" value="DIGUANYLATE CYCLASE DGCC-RELATED"/>
    <property type="match status" value="1"/>
</dbReference>
<accession>Q13B25</accession>
<feature type="transmembrane region" description="Helical" evidence="2">
    <location>
        <begin position="196"/>
        <end position="216"/>
    </location>
</feature>
<dbReference type="InterPro" id="IPR029787">
    <property type="entry name" value="Nucleotide_cyclase"/>
</dbReference>
<evidence type="ECO:0000313" key="5">
    <source>
        <dbReference type="Proteomes" id="UP000001818"/>
    </source>
</evidence>
<feature type="transmembrane region" description="Helical" evidence="2">
    <location>
        <begin position="70"/>
        <end position="92"/>
    </location>
</feature>
<dbReference type="PROSITE" id="PS50887">
    <property type="entry name" value="GGDEF"/>
    <property type="match status" value="1"/>
</dbReference>
<proteinExistence type="predicted"/>
<dbReference type="eggNOG" id="COG3706">
    <property type="taxonomic scope" value="Bacteria"/>
</dbReference>
<dbReference type="GO" id="GO:1902201">
    <property type="term" value="P:negative regulation of bacterial-type flagellum-dependent cell motility"/>
    <property type="evidence" value="ECO:0007669"/>
    <property type="project" value="TreeGrafter"/>
</dbReference>
<dbReference type="SMART" id="SM00267">
    <property type="entry name" value="GGDEF"/>
    <property type="match status" value="1"/>
</dbReference>
<dbReference type="EC" id="2.7.7.65" evidence="1"/>
<feature type="transmembrane region" description="Helical" evidence="2">
    <location>
        <begin position="43"/>
        <end position="63"/>
    </location>
</feature>
<dbReference type="InterPro" id="IPR000160">
    <property type="entry name" value="GGDEF_dom"/>
</dbReference>
<protein>
    <recommendedName>
        <fullName evidence="1">diguanylate cyclase</fullName>
        <ecNumber evidence="1">2.7.7.65</ecNumber>
    </recommendedName>
</protein>
<dbReference type="Pfam" id="PF00990">
    <property type="entry name" value="GGDEF"/>
    <property type="match status" value="1"/>
</dbReference>
<name>Q13B25_RHOPS</name>
<reference evidence="4 5" key="1">
    <citation type="submission" date="2006-03" db="EMBL/GenBank/DDBJ databases">
        <title>Complete sequence of Rhodopseudomonas palustris BisB5.</title>
        <authorList>
            <consortium name="US DOE Joint Genome Institute"/>
            <person name="Copeland A."/>
            <person name="Lucas S."/>
            <person name="Lapidus A."/>
            <person name="Barry K."/>
            <person name="Detter J.C."/>
            <person name="Glavina del Rio T."/>
            <person name="Hammon N."/>
            <person name="Israni S."/>
            <person name="Dalin E."/>
            <person name="Tice H."/>
            <person name="Pitluck S."/>
            <person name="Chain P."/>
            <person name="Malfatti S."/>
            <person name="Shin M."/>
            <person name="Vergez L."/>
            <person name="Schmutz J."/>
            <person name="Larimer F."/>
            <person name="Land M."/>
            <person name="Hauser L."/>
            <person name="Pelletier D.A."/>
            <person name="Kyrpides N."/>
            <person name="Lykidis A."/>
            <person name="Oda Y."/>
            <person name="Harwood C.S."/>
            <person name="Richardson P."/>
        </authorList>
    </citation>
    <scope>NUCLEOTIDE SEQUENCE [LARGE SCALE GENOMIC DNA]</scope>
    <source>
        <strain evidence="4 5">BisB5</strain>
    </source>
</reference>
<dbReference type="EMBL" id="CP000283">
    <property type="protein sequence ID" value="ABE38714.1"/>
    <property type="molecule type" value="Genomic_DNA"/>
</dbReference>
<dbReference type="HOGENOM" id="CLU_000445_11_1_5"/>
<feature type="transmembrane region" description="Helical" evidence="2">
    <location>
        <begin position="157"/>
        <end position="175"/>
    </location>
</feature>
<evidence type="ECO:0000313" key="4">
    <source>
        <dbReference type="EMBL" id="ABE38714.1"/>
    </source>
</evidence>
<dbReference type="GO" id="GO:0005886">
    <property type="term" value="C:plasma membrane"/>
    <property type="evidence" value="ECO:0007669"/>
    <property type="project" value="TreeGrafter"/>
</dbReference>
<feature type="domain" description="GGDEF" evidence="3">
    <location>
        <begin position="257"/>
        <end position="391"/>
    </location>
</feature>
<dbReference type="InterPro" id="IPR050469">
    <property type="entry name" value="Diguanylate_Cyclase"/>
</dbReference>
<feature type="transmembrane region" description="Helical" evidence="2">
    <location>
        <begin position="126"/>
        <end position="145"/>
    </location>
</feature>
<gene>
    <name evidence="4" type="ordered locus">RPD_1477</name>
</gene>
<keyword evidence="2" id="KW-0472">Membrane</keyword>
<evidence type="ECO:0000256" key="1">
    <source>
        <dbReference type="ARBA" id="ARBA00012528"/>
    </source>
</evidence>
<dbReference type="Proteomes" id="UP000001818">
    <property type="component" value="Chromosome"/>
</dbReference>
<keyword evidence="2" id="KW-1133">Transmembrane helix</keyword>
<keyword evidence="2" id="KW-0812">Transmembrane</keyword>
<feature type="transmembrane region" description="Helical" evidence="2">
    <location>
        <begin position="98"/>
        <end position="119"/>
    </location>
</feature>
<dbReference type="GO" id="GO:0052621">
    <property type="term" value="F:diguanylate cyclase activity"/>
    <property type="evidence" value="ECO:0007669"/>
    <property type="project" value="UniProtKB-EC"/>
</dbReference>
<dbReference type="Gene3D" id="3.30.70.270">
    <property type="match status" value="1"/>
</dbReference>
<dbReference type="STRING" id="316057.RPD_1477"/>
<dbReference type="GO" id="GO:0043709">
    <property type="term" value="P:cell adhesion involved in single-species biofilm formation"/>
    <property type="evidence" value="ECO:0007669"/>
    <property type="project" value="TreeGrafter"/>
</dbReference>
<dbReference type="KEGG" id="rpd:RPD_1477"/>
<feature type="transmembrane region" description="Helical" evidence="2">
    <location>
        <begin position="12"/>
        <end position="31"/>
    </location>
</feature>